<comment type="caution">
    <text evidence="5">The sequence shown here is derived from an EMBL/GenBank/DDBJ whole genome shotgun (WGS) entry which is preliminary data.</text>
</comment>
<feature type="domain" description="Major facilitator superfamily (MFS) profile" evidence="4">
    <location>
        <begin position="143"/>
        <end position="702"/>
    </location>
</feature>
<feature type="transmembrane region" description="Helical" evidence="3">
    <location>
        <begin position="585"/>
        <end position="606"/>
    </location>
</feature>
<dbReference type="OrthoDB" id="6499973at2759"/>
<keyword evidence="6" id="KW-1185">Reference proteome</keyword>
<feature type="transmembrane region" description="Helical" evidence="3">
    <location>
        <begin position="236"/>
        <end position="262"/>
    </location>
</feature>
<reference evidence="5 6" key="1">
    <citation type="journal article" date="2015" name="Genome Biol.">
        <title>Comparative genomics of Steinernema reveals deeply conserved gene regulatory networks.</title>
        <authorList>
            <person name="Dillman A.R."/>
            <person name="Macchietto M."/>
            <person name="Porter C.F."/>
            <person name="Rogers A."/>
            <person name="Williams B."/>
            <person name="Antoshechkin I."/>
            <person name="Lee M.M."/>
            <person name="Goodwin Z."/>
            <person name="Lu X."/>
            <person name="Lewis E.E."/>
            <person name="Goodrich-Blair H."/>
            <person name="Stock S.P."/>
            <person name="Adams B.J."/>
            <person name="Sternberg P.W."/>
            <person name="Mortazavi A."/>
        </authorList>
    </citation>
    <scope>NUCLEOTIDE SEQUENCE [LARGE SCALE GENOMIC DNA]</scope>
    <source>
        <strain evidence="5 6">ALL</strain>
    </source>
</reference>
<feature type="transmembrane region" description="Helical" evidence="3">
    <location>
        <begin position="269"/>
        <end position="293"/>
    </location>
</feature>
<dbReference type="Proteomes" id="UP000298663">
    <property type="component" value="Unassembled WGS sequence"/>
</dbReference>
<proteinExistence type="predicted"/>
<dbReference type="InterPro" id="IPR011701">
    <property type="entry name" value="MFS"/>
</dbReference>
<feature type="transmembrane region" description="Helical" evidence="3">
    <location>
        <begin position="612"/>
        <end position="634"/>
    </location>
</feature>
<evidence type="ECO:0000256" key="2">
    <source>
        <dbReference type="SAM" id="MobiDB-lite"/>
    </source>
</evidence>
<feature type="region of interest" description="Disordered" evidence="2">
    <location>
        <begin position="364"/>
        <end position="403"/>
    </location>
</feature>
<feature type="transmembrane region" description="Helical" evidence="3">
    <location>
        <begin position="504"/>
        <end position="524"/>
    </location>
</feature>
<feature type="transmembrane region" description="Helical" evidence="3">
    <location>
        <begin position="211"/>
        <end position="230"/>
    </location>
</feature>
<dbReference type="EMBL" id="AZBU02000004">
    <property type="protein sequence ID" value="TKR80250.1"/>
    <property type="molecule type" value="Genomic_DNA"/>
</dbReference>
<keyword evidence="3" id="KW-0812">Transmembrane</keyword>
<name>A0A4U5NCH7_STECR</name>
<feature type="transmembrane region" description="Helical" evidence="3">
    <location>
        <begin position="184"/>
        <end position="204"/>
    </location>
</feature>
<evidence type="ECO:0000313" key="6">
    <source>
        <dbReference type="Proteomes" id="UP000298663"/>
    </source>
</evidence>
<dbReference type="Pfam" id="PF07690">
    <property type="entry name" value="MFS_1"/>
    <property type="match status" value="2"/>
</dbReference>
<evidence type="ECO:0000256" key="3">
    <source>
        <dbReference type="SAM" id="Phobius"/>
    </source>
</evidence>
<feature type="transmembrane region" description="Helical" evidence="3">
    <location>
        <begin position="299"/>
        <end position="319"/>
    </location>
</feature>
<dbReference type="InterPro" id="IPR020846">
    <property type="entry name" value="MFS_dom"/>
</dbReference>
<evidence type="ECO:0000259" key="4">
    <source>
        <dbReference type="PROSITE" id="PS50850"/>
    </source>
</evidence>
<dbReference type="InterPro" id="IPR050327">
    <property type="entry name" value="Proton-linked_MCT"/>
</dbReference>
<evidence type="ECO:0000256" key="1">
    <source>
        <dbReference type="ARBA" id="ARBA00004141"/>
    </source>
</evidence>
<dbReference type="GO" id="GO:0008028">
    <property type="term" value="F:monocarboxylic acid transmembrane transporter activity"/>
    <property type="evidence" value="ECO:0007669"/>
    <property type="project" value="TreeGrafter"/>
</dbReference>
<feature type="transmembrane region" description="Helical" evidence="3">
    <location>
        <begin position="646"/>
        <end position="664"/>
    </location>
</feature>
<dbReference type="PROSITE" id="PS50850">
    <property type="entry name" value="MFS"/>
    <property type="match status" value="1"/>
</dbReference>
<evidence type="ECO:0000313" key="5">
    <source>
        <dbReference type="EMBL" id="TKR80250.1"/>
    </source>
</evidence>
<keyword evidence="3" id="KW-1133">Transmembrane helix</keyword>
<gene>
    <name evidence="5" type="ORF">L596_014352</name>
</gene>
<dbReference type="CDD" id="cd17352">
    <property type="entry name" value="MFS_MCT_SLC16"/>
    <property type="match status" value="1"/>
</dbReference>
<dbReference type="STRING" id="34508.A0A4U5NCH7"/>
<protein>
    <recommendedName>
        <fullName evidence="4">Major facilitator superfamily (MFS) profile domain-containing protein</fullName>
    </recommendedName>
</protein>
<dbReference type="InterPro" id="IPR036259">
    <property type="entry name" value="MFS_trans_sf"/>
</dbReference>
<dbReference type="FunFam" id="1.20.1250.20:FF:000664">
    <property type="entry name" value="MonoCarboxylate Transporter family"/>
    <property type="match status" value="1"/>
</dbReference>
<dbReference type="Gene3D" id="1.20.1250.20">
    <property type="entry name" value="MFS general substrate transporter like domains"/>
    <property type="match status" value="2"/>
</dbReference>
<feature type="transmembrane region" description="Helical" evidence="3">
    <location>
        <begin position="544"/>
        <end position="564"/>
    </location>
</feature>
<feature type="transmembrane region" description="Helical" evidence="3">
    <location>
        <begin position="676"/>
        <end position="699"/>
    </location>
</feature>
<organism evidence="5 6">
    <name type="scientific">Steinernema carpocapsae</name>
    <name type="common">Entomopathogenic nematode</name>
    <dbReference type="NCBI Taxonomy" id="34508"/>
    <lineage>
        <taxon>Eukaryota</taxon>
        <taxon>Metazoa</taxon>
        <taxon>Ecdysozoa</taxon>
        <taxon>Nematoda</taxon>
        <taxon>Chromadorea</taxon>
        <taxon>Rhabditida</taxon>
        <taxon>Tylenchina</taxon>
        <taxon>Panagrolaimomorpha</taxon>
        <taxon>Strongyloidoidea</taxon>
        <taxon>Steinernematidae</taxon>
        <taxon>Steinernema</taxon>
    </lineage>
</organism>
<reference evidence="5 6" key="2">
    <citation type="journal article" date="2019" name="G3 (Bethesda)">
        <title>Hybrid Assembly of the Genome of the Entomopathogenic Nematode Steinernema carpocapsae Identifies the X-Chromosome.</title>
        <authorList>
            <person name="Serra L."/>
            <person name="Macchietto M."/>
            <person name="Macias-Munoz A."/>
            <person name="McGill C.J."/>
            <person name="Rodriguez I.M."/>
            <person name="Rodriguez B."/>
            <person name="Murad R."/>
            <person name="Mortazavi A."/>
        </authorList>
    </citation>
    <scope>NUCLEOTIDE SEQUENCE [LARGE SCALE GENOMIC DNA]</scope>
    <source>
        <strain evidence="5 6">ALL</strain>
    </source>
</reference>
<sequence length="717" mass="78491">MINVQKSRTPNLFPVIPSAPSRLSAALIKPHASSVAEFCGFRSLLVLRCVFSHTKPLFMPPRPFFHLRRSKFASRTLVMSLLCSYLLASFQLRVHLPCWFGFPFSVGPNYEFHQSSSIAINMTAAPGSSPSRWVPKATDGGWGWFVVVGSFLIHVFADGIVYSFGVMVDVLMKEFNETNARVSIIVSLLTGLTLGVGPIASAITNKFGCRATTITGALIATVGCALSYFATSIEYLMVSVGCIMGFGFGLMYCPAIVIVTMYFEKKRALATGVAVCGAGFGTLIFAPVIQFLIDSYRWNVVFLFYSVAVFACVGCGALFRPLEFVEVDEEGNEISSTKDNDSQKKVSLSNLRKEEEMKTLMKQEVKKGSGTNLAKSNSHSQLNSEADEPSRADSDGSDNSNLLRAQSLGDNLHASPVRSRSHTMSESAGYLNVKDVFYTGSTANLPEDLQDDRERFLSVTSLHSHGTDGKLPLKTIEEEDEEEEKRNMLTGLWRTVSKMTDITLLWDPIFLLFAVSNLLTSVGFNSPLIFLPKHGQEGLGLEPLKAASVISVFGATNTLGRVIFGLVSDRQLPFKYGKDTARNRLWIYNLSLTICGLFTIFCYVCWDFYSLAAYAGIFGFTLSSYVCLTSVLLVDLLGVEKLTNAFGLLLMFQGIGTVFGPPIAGKLADLTGSYAWTFAFCGISLFISGVMLFIIPLIAKKKNSDDGTPLKKVAELH</sequence>
<dbReference type="AlphaFoldDB" id="A0A4U5NCH7"/>
<accession>A0A4U5NCH7</accession>
<dbReference type="SUPFAM" id="SSF103473">
    <property type="entry name" value="MFS general substrate transporter"/>
    <property type="match status" value="1"/>
</dbReference>
<keyword evidence="3" id="KW-0472">Membrane</keyword>
<dbReference type="GO" id="GO:0016020">
    <property type="term" value="C:membrane"/>
    <property type="evidence" value="ECO:0007669"/>
    <property type="project" value="UniProtKB-SubCell"/>
</dbReference>
<feature type="compositionally biased region" description="Polar residues" evidence="2">
    <location>
        <begin position="369"/>
        <end position="384"/>
    </location>
</feature>
<dbReference type="PANTHER" id="PTHR11360:SF284">
    <property type="entry name" value="EG:103B4.3 PROTEIN-RELATED"/>
    <property type="match status" value="1"/>
</dbReference>
<dbReference type="PANTHER" id="PTHR11360">
    <property type="entry name" value="MONOCARBOXYLATE TRANSPORTER"/>
    <property type="match status" value="1"/>
</dbReference>
<feature type="transmembrane region" description="Helical" evidence="3">
    <location>
        <begin position="141"/>
        <end position="164"/>
    </location>
</feature>
<comment type="subcellular location">
    <subcellularLocation>
        <location evidence="1">Membrane</location>
        <topology evidence="1">Multi-pass membrane protein</topology>
    </subcellularLocation>
</comment>